<evidence type="ECO:0000313" key="3">
    <source>
        <dbReference type="EMBL" id="UTI66508.1"/>
    </source>
</evidence>
<reference evidence="3 4" key="1">
    <citation type="submission" date="2022-06" db="EMBL/GenBank/DDBJ databases">
        <title>Paraconexibacter antarcticus.</title>
        <authorList>
            <person name="Kim C.S."/>
        </authorList>
    </citation>
    <scope>NUCLEOTIDE SEQUENCE [LARGE SCALE GENOMIC DNA]</scope>
    <source>
        <strain evidence="3 4">02-257</strain>
    </source>
</reference>
<sequence>MGRAAALVLAAGAVSLPAAAHAQASAPPARPALAATLTQCTTGVLAGDRSVDFTGSMPVVEKAVSMAMRFELYERPGDTGPYTRLKVPGFSTWNRSDRGVAGFVYDKRVERLTAPSAYRVEVRFRWLDARGRVVKTARRTSASCHEPDLRPDLRVTRLLVGPGRPDGTAVYSVTVANAGRSAVLAPFTTSLTLGGATAGTQTLTGLGAGGSSTLTFTAPRCVPGSDVVATADAGQAVDEVAEGDNSGRTACPT</sequence>
<dbReference type="Pfam" id="PF07705">
    <property type="entry name" value="CARDB"/>
    <property type="match status" value="1"/>
</dbReference>
<dbReference type="Proteomes" id="UP001056035">
    <property type="component" value="Chromosome"/>
</dbReference>
<gene>
    <name evidence="3" type="ORF">NBH00_09910</name>
</gene>
<dbReference type="InterPro" id="IPR011635">
    <property type="entry name" value="CARDB"/>
</dbReference>
<keyword evidence="4" id="KW-1185">Reference proteome</keyword>
<feature type="domain" description="CARDB" evidence="2">
    <location>
        <begin position="151"/>
        <end position="246"/>
    </location>
</feature>
<feature type="chain" id="PRO_5046329262" description="CARDB domain-containing protein" evidence="1">
    <location>
        <begin position="23"/>
        <end position="253"/>
    </location>
</feature>
<protein>
    <recommendedName>
        <fullName evidence="2">CARDB domain-containing protein</fullName>
    </recommendedName>
</protein>
<evidence type="ECO:0000259" key="2">
    <source>
        <dbReference type="Pfam" id="PF07705"/>
    </source>
</evidence>
<dbReference type="Gene3D" id="2.60.40.10">
    <property type="entry name" value="Immunoglobulins"/>
    <property type="match status" value="1"/>
</dbReference>
<proteinExistence type="predicted"/>
<feature type="signal peptide" evidence="1">
    <location>
        <begin position="1"/>
        <end position="22"/>
    </location>
</feature>
<organism evidence="3 4">
    <name type="scientific">Paraconexibacter antarcticus</name>
    <dbReference type="NCBI Taxonomy" id="2949664"/>
    <lineage>
        <taxon>Bacteria</taxon>
        <taxon>Bacillati</taxon>
        <taxon>Actinomycetota</taxon>
        <taxon>Thermoleophilia</taxon>
        <taxon>Solirubrobacterales</taxon>
        <taxon>Paraconexibacteraceae</taxon>
        <taxon>Paraconexibacter</taxon>
    </lineage>
</organism>
<accession>A0ABY5DYV0</accession>
<name>A0ABY5DYV0_9ACTN</name>
<evidence type="ECO:0000256" key="1">
    <source>
        <dbReference type="SAM" id="SignalP"/>
    </source>
</evidence>
<dbReference type="EMBL" id="CP098502">
    <property type="protein sequence ID" value="UTI66508.1"/>
    <property type="molecule type" value="Genomic_DNA"/>
</dbReference>
<dbReference type="RefSeq" id="WP_254573178.1">
    <property type="nucleotide sequence ID" value="NZ_CP098502.1"/>
</dbReference>
<dbReference type="InterPro" id="IPR013783">
    <property type="entry name" value="Ig-like_fold"/>
</dbReference>
<evidence type="ECO:0000313" key="4">
    <source>
        <dbReference type="Proteomes" id="UP001056035"/>
    </source>
</evidence>
<keyword evidence="1" id="KW-0732">Signal</keyword>